<comment type="caution">
    <text evidence="2">The sequence shown here is derived from an EMBL/GenBank/DDBJ whole genome shotgun (WGS) entry which is preliminary data.</text>
</comment>
<dbReference type="Proteomes" id="UP001372834">
    <property type="component" value="Unassembled WGS sequence"/>
</dbReference>
<proteinExistence type="predicted"/>
<accession>A0AAN8NZ16</accession>
<feature type="region of interest" description="Disordered" evidence="1">
    <location>
        <begin position="112"/>
        <end position="140"/>
    </location>
</feature>
<reference evidence="2 3" key="1">
    <citation type="submission" date="2023-10" db="EMBL/GenBank/DDBJ databases">
        <title>Genomes of two closely related lineages of the louse Polyplax serrata with different host specificities.</title>
        <authorList>
            <person name="Martinu J."/>
            <person name="Tarabai H."/>
            <person name="Stefka J."/>
            <person name="Hypsa V."/>
        </authorList>
    </citation>
    <scope>NUCLEOTIDE SEQUENCE [LARGE SCALE GENOMIC DNA]</scope>
    <source>
        <strain evidence="2">HR10_N</strain>
    </source>
</reference>
<name>A0AAN8NZ16_POLSC</name>
<evidence type="ECO:0000313" key="3">
    <source>
        <dbReference type="Proteomes" id="UP001372834"/>
    </source>
</evidence>
<gene>
    <name evidence="2" type="ORF">RUM43_008883</name>
</gene>
<dbReference type="EMBL" id="JAWJWE010000038">
    <property type="protein sequence ID" value="KAK6623031.1"/>
    <property type="molecule type" value="Genomic_DNA"/>
</dbReference>
<evidence type="ECO:0000256" key="1">
    <source>
        <dbReference type="SAM" id="MobiDB-lite"/>
    </source>
</evidence>
<organism evidence="2 3">
    <name type="scientific">Polyplax serrata</name>
    <name type="common">Common mouse louse</name>
    <dbReference type="NCBI Taxonomy" id="468196"/>
    <lineage>
        <taxon>Eukaryota</taxon>
        <taxon>Metazoa</taxon>
        <taxon>Ecdysozoa</taxon>
        <taxon>Arthropoda</taxon>
        <taxon>Hexapoda</taxon>
        <taxon>Insecta</taxon>
        <taxon>Pterygota</taxon>
        <taxon>Neoptera</taxon>
        <taxon>Paraneoptera</taxon>
        <taxon>Psocodea</taxon>
        <taxon>Troctomorpha</taxon>
        <taxon>Phthiraptera</taxon>
        <taxon>Anoplura</taxon>
        <taxon>Polyplacidae</taxon>
        <taxon>Polyplax</taxon>
    </lineage>
</organism>
<sequence>MKREQNNSRRRTKDKRFSFGSGEFGLRVSSYRRHLLGELCDVIIDCYNVSLMFLEGPTPLRRLNVPAGKEPRRRQCSSAINYPRYLPSGKGKGEEEMSRAVSCRAIQFCEKRTKKTSDQDKGRQPELMTEFSGAPKRSQN</sequence>
<dbReference type="AlphaFoldDB" id="A0AAN8NZ16"/>
<feature type="compositionally biased region" description="Basic and acidic residues" evidence="1">
    <location>
        <begin position="112"/>
        <end position="124"/>
    </location>
</feature>
<evidence type="ECO:0000313" key="2">
    <source>
        <dbReference type="EMBL" id="KAK6623031.1"/>
    </source>
</evidence>
<protein>
    <submittedName>
        <fullName evidence="2">Uncharacterized protein</fullName>
    </submittedName>
</protein>